<sequence length="266" mass="29748">TRKQWQTPRNNKGGYNGQQAQTIEPGDAGIWATCQRGQEAKCVGELRDLFEEYAEIIYGDVLHDAEADGGGEEGSADIEAEIKKELEGMRKPTSQPLFTHVRLDIECGGLVLPYASYTQLTFLVMFFKTRAPIEPVAFVHRICEDAAQTPDRKRTRLVQRLSPMSLMGKATENGLAEVARQVLAPHFHGPDSAEKKRLNLVEPLNVKDIIMARFIEGRVANLSLNHAETVRYTSHIAQPRHVEKGRRNSAGGHNSRFWAQSGPYQL</sequence>
<proteinExistence type="predicted"/>
<dbReference type="InterPro" id="IPR040183">
    <property type="entry name" value="THUMPD1-like"/>
</dbReference>
<feature type="non-terminal residue" evidence="2">
    <location>
        <position position="1"/>
    </location>
</feature>
<evidence type="ECO:0000313" key="3">
    <source>
        <dbReference type="Proteomes" id="UP001357485"/>
    </source>
</evidence>
<gene>
    <name evidence="2" type="ORF">LTR16_004174</name>
</gene>
<organism evidence="2 3">
    <name type="scientific">Cryomyces antarcticus</name>
    <dbReference type="NCBI Taxonomy" id="329879"/>
    <lineage>
        <taxon>Eukaryota</taxon>
        <taxon>Fungi</taxon>
        <taxon>Dikarya</taxon>
        <taxon>Ascomycota</taxon>
        <taxon>Pezizomycotina</taxon>
        <taxon>Dothideomycetes</taxon>
        <taxon>Dothideomycetes incertae sedis</taxon>
        <taxon>Cryomyces</taxon>
    </lineage>
</organism>
<keyword evidence="3" id="KW-1185">Reference proteome</keyword>
<comment type="caution">
    <text evidence="2">The sequence shown here is derived from an EMBL/GenBank/DDBJ whole genome shotgun (WGS) entry which is preliminary data.</text>
</comment>
<feature type="region of interest" description="Disordered" evidence="1">
    <location>
        <begin position="240"/>
        <end position="266"/>
    </location>
</feature>
<feature type="compositionally biased region" description="Polar residues" evidence="1">
    <location>
        <begin position="1"/>
        <end position="10"/>
    </location>
</feature>
<evidence type="ECO:0000256" key="1">
    <source>
        <dbReference type="SAM" id="MobiDB-lite"/>
    </source>
</evidence>
<dbReference type="PANTHER" id="PTHR13452">
    <property type="entry name" value="THUMP DOMAIN CONTAINING PROTEIN 1-RELATED"/>
    <property type="match status" value="1"/>
</dbReference>
<evidence type="ECO:0008006" key="4">
    <source>
        <dbReference type="Google" id="ProtNLM"/>
    </source>
</evidence>
<feature type="region of interest" description="Disordered" evidence="1">
    <location>
        <begin position="1"/>
        <end position="22"/>
    </location>
</feature>
<protein>
    <recommendedName>
        <fullName evidence="4">THUMP domain-containing protein</fullName>
    </recommendedName>
</protein>
<accession>A0ABR0KRZ5</accession>
<name>A0ABR0KRZ5_9PEZI</name>
<evidence type="ECO:0000313" key="2">
    <source>
        <dbReference type="EMBL" id="KAK5122015.1"/>
    </source>
</evidence>
<dbReference type="EMBL" id="JAVRRA010025138">
    <property type="protein sequence ID" value="KAK5122015.1"/>
    <property type="molecule type" value="Genomic_DNA"/>
</dbReference>
<dbReference type="CDD" id="cd11717">
    <property type="entry name" value="THUMP_THUMPD1_like"/>
    <property type="match status" value="1"/>
</dbReference>
<reference evidence="2 3" key="1">
    <citation type="submission" date="2023-08" db="EMBL/GenBank/DDBJ databases">
        <title>Black Yeasts Isolated from many extreme environments.</title>
        <authorList>
            <person name="Coleine C."/>
            <person name="Stajich J.E."/>
            <person name="Selbmann L."/>
        </authorList>
    </citation>
    <scope>NUCLEOTIDE SEQUENCE [LARGE SCALE GENOMIC DNA]</scope>
    <source>
        <strain evidence="2 3">CCFEE 536</strain>
    </source>
</reference>
<dbReference type="PANTHER" id="PTHR13452:SF10">
    <property type="entry name" value="THUMP DOMAIN-CONTAINING PROTEIN 1"/>
    <property type="match status" value="1"/>
</dbReference>
<dbReference type="Proteomes" id="UP001357485">
    <property type="component" value="Unassembled WGS sequence"/>
</dbReference>